<dbReference type="Pfam" id="PF13458">
    <property type="entry name" value="Peripla_BP_6"/>
    <property type="match status" value="1"/>
</dbReference>
<keyword evidence="3" id="KW-0029">Amino-acid transport</keyword>
<proteinExistence type="inferred from homology"/>
<dbReference type="GO" id="GO:0006865">
    <property type="term" value="P:amino acid transport"/>
    <property type="evidence" value="ECO:0007669"/>
    <property type="project" value="UniProtKB-KW"/>
</dbReference>
<evidence type="ECO:0000256" key="1">
    <source>
        <dbReference type="ARBA" id="ARBA00010062"/>
    </source>
</evidence>
<comment type="similarity">
    <text evidence="1">Belongs to the leucine-binding protein family.</text>
</comment>
<dbReference type="InterPro" id="IPR051010">
    <property type="entry name" value="BCAA_transport"/>
</dbReference>
<name>A0AAW5QW42_9HYPH</name>
<evidence type="ECO:0000313" key="6">
    <source>
        <dbReference type="Proteomes" id="UP001320898"/>
    </source>
</evidence>
<dbReference type="Gene3D" id="3.40.50.2300">
    <property type="match status" value="2"/>
</dbReference>
<keyword evidence="6" id="KW-1185">Reference proteome</keyword>
<dbReference type="Proteomes" id="UP001320898">
    <property type="component" value="Unassembled WGS sequence"/>
</dbReference>
<protein>
    <submittedName>
        <fullName evidence="5">Penicillin-binding protein activator</fullName>
    </submittedName>
</protein>
<dbReference type="PANTHER" id="PTHR30483:SF6">
    <property type="entry name" value="PERIPLASMIC BINDING PROTEIN OF ABC TRANSPORTER FOR NATURAL AMINO ACIDS"/>
    <property type="match status" value="1"/>
</dbReference>
<feature type="domain" description="Leucine-binding protein" evidence="4">
    <location>
        <begin position="58"/>
        <end position="387"/>
    </location>
</feature>
<dbReference type="PANTHER" id="PTHR30483">
    <property type="entry name" value="LEUCINE-SPECIFIC-BINDING PROTEIN"/>
    <property type="match status" value="1"/>
</dbReference>
<dbReference type="SUPFAM" id="SSF53822">
    <property type="entry name" value="Periplasmic binding protein-like I"/>
    <property type="match status" value="1"/>
</dbReference>
<dbReference type="RefSeq" id="WP_261615739.1">
    <property type="nucleotide sequence ID" value="NZ_JALIDZ010000004.1"/>
</dbReference>
<comment type="caution">
    <text evidence="5">The sequence shown here is derived from an EMBL/GenBank/DDBJ whole genome shotgun (WGS) entry which is preliminary data.</text>
</comment>
<dbReference type="InterPro" id="IPR028082">
    <property type="entry name" value="Peripla_BP_I"/>
</dbReference>
<evidence type="ECO:0000256" key="3">
    <source>
        <dbReference type="ARBA" id="ARBA00022970"/>
    </source>
</evidence>
<dbReference type="PROSITE" id="PS51257">
    <property type="entry name" value="PROKAR_LIPOPROTEIN"/>
    <property type="match status" value="1"/>
</dbReference>
<keyword evidence="3" id="KW-0813">Transport</keyword>
<dbReference type="AlphaFoldDB" id="A0AAW5QW42"/>
<dbReference type="InterPro" id="IPR028081">
    <property type="entry name" value="Leu-bd"/>
</dbReference>
<reference evidence="5 6" key="1">
    <citation type="submission" date="2022-04" db="EMBL/GenBank/DDBJ databases">
        <authorList>
            <person name="Ye Y.-Q."/>
            <person name="Du Z.-J."/>
        </authorList>
    </citation>
    <scope>NUCLEOTIDE SEQUENCE [LARGE SCALE GENOMIC DNA]</scope>
    <source>
        <strain evidence="5 6">A6E488</strain>
    </source>
</reference>
<sequence>MFAFFKGSAARGGAISRRAFGGLAVAASLAVLTGCGQGVGPGLGPTMQPTGDAIGSGSIKVALLLPLSATGNAGTTAKAMQNAAELALSEIPSADIQLVPLDTRGTPEGARSAAQTAVAGGVSLVVGPLFAAEVSAVAPITKAARIPVLAFSSDANVASQGVYLLSFLPETDVDRVVSYAARQGKRSFAALLPQGAYGSVVEAALQQSVSANGGRVAAVVRYDTGAEALKASVAQLGGVVGGTNPQADALLIPEGHAVLPTLTAELANAQISSRRVQLLGSGQWNDETVWRLAGLNGGWFPGPDPAGWQAFVAKYRGRYGVVPPRNATLAYDAVTLAAALARIGGTAGFSDQTLTNPDGFSGVDGIFRFRANGTSQRGLAILEVQNGSATIRQRAPASFGAGG</sequence>
<accession>A0AAW5QW42</accession>
<evidence type="ECO:0000313" key="5">
    <source>
        <dbReference type="EMBL" id="MCT8972165.1"/>
    </source>
</evidence>
<organism evidence="5 6">
    <name type="scientific">Microbaculum marinisediminis</name>
    <dbReference type="NCBI Taxonomy" id="2931392"/>
    <lineage>
        <taxon>Bacteria</taxon>
        <taxon>Pseudomonadati</taxon>
        <taxon>Pseudomonadota</taxon>
        <taxon>Alphaproteobacteria</taxon>
        <taxon>Hyphomicrobiales</taxon>
        <taxon>Tepidamorphaceae</taxon>
        <taxon>Microbaculum</taxon>
    </lineage>
</organism>
<keyword evidence="2" id="KW-0732">Signal</keyword>
<gene>
    <name evidence="5" type="ORF">MUB46_09880</name>
</gene>
<dbReference type="EMBL" id="JALIDZ010000004">
    <property type="protein sequence ID" value="MCT8972165.1"/>
    <property type="molecule type" value="Genomic_DNA"/>
</dbReference>
<dbReference type="CDD" id="cd06339">
    <property type="entry name" value="PBP1_YraM_LppC_lipoprotein-like"/>
    <property type="match status" value="1"/>
</dbReference>
<evidence type="ECO:0000256" key="2">
    <source>
        <dbReference type="ARBA" id="ARBA00022729"/>
    </source>
</evidence>
<evidence type="ECO:0000259" key="4">
    <source>
        <dbReference type="Pfam" id="PF13458"/>
    </source>
</evidence>